<accession>A0AAW7X6E0</accession>
<protein>
    <submittedName>
        <fullName evidence="2">TRAP transporter substrate-binding protein</fullName>
    </submittedName>
</protein>
<organism evidence="2 3">
    <name type="scientific">Saccharophagus degradans</name>
    <dbReference type="NCBI Taxonomy" id="86304"/>
    <lineage>
        <taxon>Bacteria</taxon>
        <taxon>Pseudomonadati</taxon>
        <taxon>Pseudomonadota</taxon>
        <taxon>Gammaproteobacteria</taxon>
        <taxon>Cellvibrionales</taxon>
        <taxon>Cellvibrionaceae</taxon>
        <taxon>Saccharophagus</taxon>
    </lineage>
</organism>
<proteinExistence type="predicted"/>
<dbReference type="RefSeq" id="WP_216062841.1">
    <property type="nucleotide sequence ID" value="NZ_JAHKPP010000006.1"/>
</dbReference>
<dbReference type="AlphaFoldDB" id="A0AAW7X6E0"/>
<dbReference type="GO" id="GO:0030246">
    <property type="term" value="F:carbohydrate binding"/>
    <property type="evidence" value="ECO:0007669"/>
    <property type="project" value="TreeGrafter"/>
</dbReference>
<dbReference type="Proteomes" id="UP001169760">
    <property type="component" value="Unassembled WGS sequence"/>
</dbReference>
<name>A0AAW7X6E0_9GAMM</name>
<dbReference type="Pfam" id="PF03480">
    <property type="entry name" value="DctP"/>
    <property type="match status" value="1"/>
</dbReference>
<comment type="caution">
    <text evidence="2">The sequence shown here is derived from an EMBL/GenBank/DDBJ whole genome shotgun (WGS) entry which is preliminary data.</text>
</comment>
<dbReference type="PROSITE" id="PS51257">
    <property type="entry name" value="PROKAR_LIPOPROTEIN"/>
    <property type="match status" value="1"/>
</dbReference>
<dbReference type="NCBIfam" id="TIGR00787">
    <property type="entry name" value="dctP"/>
    <property type="match status" value="1"/>
</dbReference>
<dbReference type="GO" id="GO:0030288">
    <property type="term" value="C:outer membrane-bounded periplasmic space"/>
    <property type="evidence" value="ECO:0007669"/>
    <property type="project" value="InterPro"/>
</dbReference>
<keyword evidence="1" id="KW-0732">Signal</keyword>
<dbReference type="InterPro" id="IPR004682">
    <property type="entry name" value="TRAP_DctP"/>
</dbReference>
<dbReference type="NCBIfam" id="NF037995">
    <property type="entry name" value="TRAP_S1"/>
    <property type="match status" value="1"/>
</dbReference>
<dbReference type="GO" id="GO:0055085">
    <property type="term" value="P:transmembrane transport"/>
    <property type="evidence" value="ECO:0007669"/>
    <property type="project" value="InterPro"/>
</dbReference>
<evidence type="ECO:0000256" key="1">
    <source>
        <dbReference type="SAM" id="SignalP"/>
    </source>
</evidence>
<reference evidence="2" key="1">
    <citation type="submission" date="2023-07" db="EMBL/GenBank/DDBJ databases">
        <title>Genome content predicts the carbon catabolic preferences of heterotrophic bacteria.</title>
        <authorList>
            <person name="Gralka M."/>
        </authorList>
    </citation>
    <scope>NUCLEOTIDE SEQUENCE</scope>
    <source>
        <strain evidence="2">I3M17_2</strain>
    </source>
</reference>
<dbReference type="InterPro" id="IPR018389">
    <property type="entry name" value="DctP_fam"/>
</dbReference>
<dbReference type="PIRSF" id="PIRSF006470">
    <property type="entry name" value="DctB"/>
    <property type="match status" value="1"/>
</dbReference>
<feature type="chain" id="PRO_5043902870" evidence="1">
    <location>
        <begin position="24"/>
        <end position="327"/>
    </location>
</feature>
<evidence type="ECO:0000313" key="3">
    <source>
        <dbReference type="Proteomes" id="UP001169760"/>
    </source>
</evidence>
<evidence type="ECO:0000313" key="2">
    <source>
        <dbReference type="EMBL" id="MDO6422979.1"/>
    </source>
</evidence>
<sequence>MPFFKTTRLLLTAIATLAFTACAIDEDTTTLRVAHTLDTHHPVHKAMLYMDERLSLHSGGKMRLALYPSGQLGSEREVIELLQIGSLSMTKVSASSIEAFVPEMKVFGLPYLFNDSTHFWNVLNGEIGEQLLESGVPFRIRGLGYFDAGSRSFYSTNKQIITPDDLPGMKIRVLSSPSAIAMVKAMGGSATPISWSELYTSLQQGVVDGAENNLPSFYLSKHYEVCKYLILDEHTAIPDVLIIGTHTWDNLSAQQQQWLSLAMKEATVYQRTLWEQASAEALAAVKAAGVTVIPAQKELFQQSVQALIEAQTKTELGPIIKKIRDTE</sequence>
<dbReference type="CDD" id="cd13671">
    <property type="entry name" value="PBP2_TRAP_SBP_like_3"/>
    <property type="match status" value="1"/>
</dbReference>
<dbReference type="PANTHER" id="PTHR33376">
    <property type="match status" value="1"/>
</dbReference>
<dbReference type="EMBL" id="JAUOPB010000007">
    <property type="protein sequence ID" value="MDO6422979.1"/>
    <property type="molecule type" value="Genomic_DNA"/>
</dbReference>
<feature type="signal peptide" evidence="1">
    <location>
        <begin position="1"/>
        <end position="23"/>
    </location>
</feature>
<dbReference type="PANTHER" id="PTHR33376:SF2">
    <property type="entry name" value="DICARBOXYLATE-BINDING PERIPLASMIC PROTEIN"/>
    <property type="match status" value="1"/>
</dbReference>
<gene>
    <name evidence="2" type="ORF">Q4521_10880</name>
</gene>